<dbReference type="Gene3D" id="1.10.533.10">
    <property type="entry name" value="Death Domain, Fas"/>
    <property type="match status" value="1"/>
</dbReference>
<evidence type="ECO:0000256" key="1">
    <source>
        <dbReference type="SAM" id="SignalP"/>
    </source>
</evidence>
<evidence type="ECO:0008006" key="3">
    <source>
        <dbReference type="Google" id="ProtNLM"/>
    </source>
</evidence>
<reference evidence="2" key="1">
    <citation type="submission" date="2017-05" db="UniProtKB">
        <authorList>
            <consortium name="EnsemblMetazoa"/>
        </authorList>
    </citation>
    <scope>IDENTIFICATION</scope>
</reference>
<feature type="signal peptide" evidence="1">
    <location>
        <begin position="1"/>
        <end position="25"/>
    </location>
</feature>
<protein>
    <recommendedName>
        <fullName evidence="3">Death domain-containing protein</fullName>
    </recommendedName>
</protein>
<name>A0A1X7T420_AMPQE</name>
<dbReference type="CDD" id="cd01670">
    <property type="entry name" value="Death"/>
    <property type="match status" value="1"/>
</dbReference>
<keyword evidence="1" id="KW-0732">Signal</keyword>
<sequence>MSVSGSSPVLSVSLLLSKLLPVVDWEVLGLHLNIPKHELEKIRKQFFHEGVERCKAEMFDLWLKTNDEEALHWNVISDALTKMRGLEELAQQIRTMGPSQEERMSQEEATLSSEESPVTKVEFRFQKLDLKIFSQLESKFAKLVSDILQELKSRGVSVNELHSYVKIRLELKSSSSPQSLDELLLDKLKPYYCLTNLTLIDNII</sequence>
<organism evidence="2">
    <name type="scientific">Amphimedon queenslandica</name>
    <name type="common">Sponge</name>
    <dbReference type="NCBI Taxonomy" id="400682"/>
    <lineage>
        <taxon>Eukaryota</taxon>
        <taxon>Metazoa</taxon>
        <taxon>Porifera</taxon>
        <taxon>Demospongiae</taxon>
        <taxon>Heteroscleromorpha</taxon>
        <taxon>Haplosclerida</taxon>
        <taxon>Niphatidae</taxon>
        <taxon>Amphimedon</taxon>
    </lineage>
</organism>
<feature type="chain" id="PRO_5010872478" description="Death domain-containing protein" evidence="1">
    <location>
        <begin position="26"/>
        <end position="204"/>
    </location>
</feature>
<dbReference type="SUPFAM" id="SSF47986">
    <property type="entry name" value="DEATH domain"/>
    <property type="match status" value="1"/>
</dbReference>
<dbReference type="EnsemblMetazoa" id="Aqu2.1.09102_001">
    <property type="protein sequence ID" value="Aqu2.1.09102_001"/>
    <property type="gene ID" value="Aqu2.1.09102"/>
</dbReference>
<proteinExistence type="predicted"/>
<accession>A0A1X7T420</accession>
<evidence type="ECO:0000313" key="2">
    <source>
        <dbReference type="EnsemblMetazoa" id="Aqu2.1.09102_001"/>
    </source>
</evidence>
<dbReference type="InterPro" id="IPR011029">
    <property type="entry name" value="DEATH-like_dom_sf"/>
</dbReference>
<dbReference type="AlphaFoldDB" id="A0A1X7T420"/>
<dbReference type="InParanoid" id="A0A1X7T420"/>